<organism evidence="1 2">
    <name type="scientific">Austropuccinia psidii MF-1</name>
    <dbReference type="NCBI Taxonomy" id="1389203"/>
    <lineage>
        <taxon>Eukaryota</taxon>
        <taxon>Fungi</taxon>
        <taxon>Dikarya</taxon>
        <taxon>Basidiomycota</taxon>
        <taxon>Pucciniomycotina</taxon>
        <taxon>Pucciniomycetes</taxon>
        <taxon>Pucciniales</taxon>
        <taxon>Sphaerophragmiaceae</taxon>
        <taxon>Austropuccinia</taxon>
    </lineage>
</organism>
<dbReference type="EMBL" id="AVOT02025119">
    <property type="protein sequence ID" value="MBW0516219.1"/>
    <property type="molecule type" value="Genomic_DNA"/>
</dbReference>
<reference evidence="1" key="1">
    <citation type="submission" date="2021-03" db="EMBL/GenBank/DDBJ databases">
        <title>Draft genome sequence of rust myrtle Austropuccinia psidii MF-1, a brazilian biotype.</title>
        <authorList>
            <person name="Quecine M.C."/>
            <person name="Pachon D.M.R."/>
            <person name="Bonatelli M.L."/>
            <person name="Correr F.H."/>
            <person name="Franceschini L.M."/>
            <person name="Leite T.F."/>
            <person name="Margarido G.R.A."/>
            <person name="Almeida C.A."/>
            <person name="Ferrarezi J.A."/>
            <person name="Labate C.A."/>
        </authorList>
    </citation>
    <scope>NUCLEOTIDE SEQUENCE</scope>
    <source>
        <strain evidence="1">MF-1</strain>
    </source>
</reference>
<keyword evidence="2" id="KW-1185">Reference proteome</keyword>
<protein>
    <submittedName>
        <fullName evidence="1">Uncharacterized protein</fullName>
    </submittedName>
</protein>
<accession>A0A9Q3HV53</accession>
<sequence length="121" mass="13279">MTVYTLDIYLKIGNLKNLNLVHGGLIGGKKPFSTLILVIGAKNDNKSTGKGFGHTMQIKEPNSPWEIAHMNLVTALPPAGDKGLSKFIVIVDIYSETPIVFPFHKDDTAMDTSLLIWSKII</sequence>
<dbReference type="OrthoDB" id="2273864at2759"/>
<gene>
    <name evidence="1" type="ORF">O181_055934</name>
</gene>
<evidence type="ECO:0000313" key="1">
    <source>
        <dbReference type="EMBL" id="MBW0516219.1"/>
    </source>
</evidence>
<evidence type="ECO:0000313" key="2">
    <source>
        <dbReference type="Proteomes" id="UP000765509"/>
    </source>
</evidence>
<dbReference type="AlphaFoldDB" id="A0A9Q3HV53"/>
<proteinExistence type="predicted"/>
<name>A0A9Q3HV53_9BASI</name>
<comment type="caution">
    <text evidence="1">The sequence shown here is derived from an EMBL/GenBank/DDBJ whole genome shotgun (WGS) entry which is preliminary data.</text>
</comment>
<dbReference type="Proteomes" id="UP000765509">
    <property type="component" value="Unassembled WGS sequence"/>
</dbReference>